<accession>A0AAN0VVN1</accession>
<dbReference type="PROSITE" id="PS51257">
    <property type="entry name" value="PROKAR_LIPOPROTEIN"/>
    <property type="match status" value="1"/>
</dbReference>
<organism evidence="1 2">
    <name type="scientific">Vibrio coralliilyticus</name>
    <dbReference type="NCBI Taxonomy" id="190893"/>
    <lineage>
        <taxon>Bacteria</taxon>
        <taxon>Pseudomonadati</taxon>
        <taxon>Pseudomonadota</taxon>
        <taxon>Gammaproteobacteria</taxon>
        <taxon>Vibrionales</taxon>
        <taxon>Vibrionaceae</taxon>
        <taxon>Vibrio</taxon>
    </lineage>
</organism>
<sequence>MRRETNGTNPRVWGSIAVLAMALVGCDEQEFEFSAQVDSPISGLAAGDYAESGEIYDYNTLAVFDEKNKPGDENKPRFAMVERHGSNASVVPIDQSQVSWPLEQKRGNDIEAICQLNETYYLAAESSFYKGDYGRLFLLEREPSQGGLSAGLRLVATYSQSSSPDELDGISFEGLACAPSNDNDDSYNILLGDRNSGGLYWENIHPLQDIAATGVIPLAIKKVGVITAPSSWSTSRDISDLYFNSSSHRLFGVASYDPEDKALDSKQNAQPHSMMYRTSHSFHLEDMAFMQSMASSGGNASLLIEPVHSFPNHKVEGITAFGATDGMFYGSDDDTTINEYGLVSVE</sequence>
<proteinExistence type="predicted"/>
<gene>
    <name evidence="1" type="ORF">IX92_00515</name>
</gene>
<reference evidence="1 2" key="1">
    <citation type="submission" date="2014-10" db="EMBL/GenBank/DDBJ databases">
        <title>The Complete Genome Sequence for the Shellfish Pathogen Vibrio coralliilyticus RE98 Isolated from a Shellfish Hatchery.</title>
        <authorList>
            <person name="Richards G.P."/>
            <person name="Bono J.L."/>
            <person name="Watson M.A."/>
            <person name="Needleman D.S."/>
        </authorList>
    </citation>
    <scope>NUCLEOTIDE SEQUENCE [LARGE SCALE GENOMIC DNA]</scope>
    <source>
        <strain evidence="1 2">RE98</strain>
    </source>
</reference>
<evidence type="ECO:0000313" key="2">
    <source>
        <dbReference type="Proteomes" id="UP000030081"/>
    </source>
</evidence>
<dbReference type="EMBL" id="CP009617">
    <property type="protein sequence ID" value="AIW17628.1"/>
    <property type="molecule type" value="Genomic_DNA"/>
</dbReference>
<dbReference type="RefSeq" id="WP_043006620.1">
    <property type="nucleotide sequence ID" value="NZ_CP009617.1"/>
</dbReference>
<dbReference type="Proteomes" id="UP000030081">
    <property type="component" value="Chromosome 1"/>
</dbReference>
<dbReference type="KEGG" id="vcy:IX92_00515"/>
<name>A0AAN0VVN1_9VIBR</name>
<evidence type="ECO:0000313" key="1">
    <source>
        <dbReference type="EMBL" id="AIW17628.1"/>
    </source>
</evidence>
<keyword evidence="2" id="KW-1185">Reference proteome</keyword>
<protein>
    <submittedName>
        <fullName evidence="1">Uncharacterized protein</fullName>
    </submittedName>
</protein>
<dbReference type="AlphaFoldDB" id="A0AAN0VVN1"/>